<dbReference type="AlphaFoldDB" id="A0A1F5A7Q5"/>
<evidence type="ECO:0000256" key="1">
    <source>
        <dbReference type="ARBA" id="ARBA00004162"/>
    </source>
</evidence>
<evidence type="ECO:0000313" key="12">
    <source>
        <dbReference type="EMBL" id="OGD14599.1"/>
    </source>
</evidence>
<evidence type="ECO:0000256" key="4">
    <source>
        <dbReference type="ARBA" id="ARBA00022448"/>
    </source>
</evidence>
<organism evidence="12 13">
    <name type="scientific">Candidatus Sediminicultor quintus</name>
    <dbReference type="NCBI Taxonomy" id="1797291"/>
    <lineage>
        <taxon>Bacteria</taxon>
        <taxon>Pseudomonadati</taxon>
        <taxon>Atribacterota</taxon>
        <taxon>Candidatus Phoenicimicrobiia</taxon>
        <taxon>Candidatus Pheonicimicrobiales</taxon>
        <taxon>Candidatus Phoenicimicrobiaceae</taxon>
        <taxon>Candidatus Sediminicultor</taxon>
    </lineage>
</organism>
<comment type="caution">
    <text evidence="12">The sequence shown here is derived from an EMBL/GenBank/DDBJ whole genome shotgun (WGS) entry which is preliminary data.</text>
</comment>
<dbReference type="GO" id="GO:0015031">
    <property type="term" value="P:protein transport"/>
    <property type="evidence" value="ECO:0007669"/>
    <property type="project" value="UniProtKB-KW"/>
</dbReference>
<dbReference type="Pfam" id="PF02699">
    <property type="entry name" value="YajC"/>
    <property type="match status" value="1"/>
</dbReference>
<evidence type="ECO:0000256" key="10">
    <source>
        <dbReference type="ARBA" id="ARBA00023136"/>
    </source>
</evidence>
<keyword evidence="5" id="KW-1003">Cell membrane</keyword>
<keyword evidence="9" id="KW-0811">Translocation</keyword>
<dbReference type="NCBIfam" id="TIGR00739">
    <property type="entry name" value="yajC"/>
    <property type="match status" value="1"/>
</dbReference>
<evidence type="ECO:0000256" key="5">
    <source>
        <dbReference type="ARBA" id="ARBA00022475"/>
    </source>
</evidence>
<sequence>MQALQQFLPLIIIFGIFYFILIRPQQQKQKKHKLMLDSMQKGDKVITIGGIYGIIRDIKGETLTLEVAKDVVINTTRNAIGVKREK</sequence>
<evidence type="ECO:0000256" key="3">
    <source>
        <dbReference type="ARBA" id="ARBA00014962"/>
    </source>
</evidence>
<dbReference type="Proteomes" id="UP000177701">
    <property type="component" value="Unassembled WGS sequence"/>
</dbReference>
<evidence type="ECO:0000256" key="11">
    <source>
        <dbReference type="SAM" id="Phobius"/>
    </source>
</evidence>
<dbReference type="PRINTS" id="PR01853">
    <property type="entry name" value="YAJCTRNLCASE"/>
</dbReference>
<keyword evidence="7" id="KW-0653">Protein transport</keyword>
<keyword evidence="8 11" id="KW-1133">Transmembrane helix</keyword>
<keyword evidence="4" id="KW-0813">Transport</keyword>
<keyword evidence="6 11" id="KW-0812">Transmembrane</keyword>
<dbReference type="SMART" id="SM01323">
    <property type="entry name" value="YajC"/>
    <property type="match status" value="1"/>
</dbReference>
<feature type="transmembrane region" description="Helical" evidence="11">
    <location>
        <begin position="6"/>
        <end position="22"/>
    </location>
</feature>
<protein>
    <recommendedName>
        <fullName evidence="3">Sec translocon accessory complex subunit YajC</fullName>
    </recommendedName>
</protein>
<dbReference type="PANTHER" id="PTHR33909">
    <property type="entry name" value="SEC TRANSLOCON ACCESSORY COMPLEX SUBUNIT YAJC"/>
    <property type="match status" value="1"/>
</dbReference>
<dbReference type="STRING" id="1797291.A2V47_04955"/>
<comment type="subcellular location">
    <subcellularLocation>
        <location evidence="1">Cell membrane</location>
        <topology evidence="1">Single-pass membrane protein</topology>
    </subcellularLocation>
</comment>
<reference evidence="12 13" key="1">
    <citation type="journal article" date="2016" name="Nat. Commun.">
        <title>Thousands of microbial genomes shed light on interconnected biogeochemical processes in an aquifer system.</title>
        <authorList>
            <person name="Anantharaman K."/>
            <person name="Brown C.T."/>
            <person name="Hug L.A."/>
            <person name="Sharon I."/>
            <person name="Castelle C.J."/>
            <person name="Probst A.J."/>
            <person name="Thomas B.C."/>
            <person name="Singh A."/>
            <person name="Wilkins M.J."/>
            <person name="Karaoz U."/>
            <person name="Brodie E.L."/>
            <person name="Williams K.H."/>
            <person name="Hubbard S.S."/>
            <person name="Banfield J.F."/>
        </authorList>
    </citation>
    <scope>NUCLEOTIDE SEQUENCE [LARGE SCALE GENOMIC DNA]</scope>
</reference>
<accession>A0A1F5A7Q5</accession>
<evidence type="ECO:0000313" key="13">
    <source>
        <dbReference type="Proteomes" id="UP000177701"/>
    </source>
</evidence>
<dbReference type="GO" id="GO:0005886">
    <property type="term" value="C:plasma membrane"/>
    <property type="evidence" value="ECO:0007669"/>
    <property type="project" value="UniProtKB-SubCell"/>
</dbReference>
<dbReference type="EMBL" id="MEYH01000080">
    <property type="protein sequence ID" value="OGD14599.1"/>
    <property type="molecule type" value="Genomic_DNA"/>
</dbReference>
<dbReference type="InterPro" id="IPR003849">
    <property type="entry name" value="Preprotein_translocase_YajC"/>
</dbReference>
<evidence type="ECO:0000256" key="9">
    <source>
        <dbReference type="ARBA" id="ARBA00023010"/>
    </source>
</evidence>
<proteinExistence type="inferred from homology"/>
<gene>
    <name evidence="12" type="ORF">A2V47_04955</name>
</gene>
<evidence type="ECO:0000256" key="6">
    <source>
        <dbReference type="ARBA" id="ARBA00022692"/>
    </source>
</evidence>
<name>A0A1F5A7Q5_9BACT</name>
<keyword evidence="10 11" id="KW-0472">Membrane</keyword>
<dbReference type="PANTHER" id="PTHR33909:SF1">
    <property type="entry name" value="SEC TRANSLOCON ACCESSORY COMPLEX SUBUNIT YAJC"/>
    <property type="match status" value="1"/>
</dbReference>
<comment type="similarity">
    <text evidence="2">Belongs to the YajC family.</text>
</comment>
<evidence type="ECO:0000256" key="8">
    <source>
        <dbReference type="ARBA" id="ARBA00022989"/>
    </source>
</evidence>
<evidence type="ECO:0000256" key="2">
    <source>
        <dbReference type="ARBA" id="ARBA00006742"/>
    </source>
</evidence>
<evidence type="ECO:0000256" key="7">
    <source>
        <dbReference type="ARBA" id="ARBA00022927"/>
    </source>
</evidence>